<reference evidence="5" key="1">
    <citation type="submission" date="2022-11" db="EMBL/GenBank/DDBJ databases">
        <authorList>
            <person name="Petersen C."/>
        </authorList>
    </citation>
    <scope>NUCLEOTIDE SEQUENCE</scope>
    <source>
        <strain evidence="5">IBT 34128</strain>
    </source>
</reference>
<dbReference type="OrthoDB" id="2398441at2759"/>
<name>A0A9W9FKL9_9EURO</name>
<dbReference type="GO" id="GO:0008270">
    <property type="term" value="F:zinc ion binding"/>
    <property type="evidence" value="ECO:0007669"/>
    <property type="project" value="UniProtKB-KW"/>
</dbReference>
<keyword evidence="2" id="KW-0863">Zinc-finger</keyword>
<reference evidence="5" key="2">
    <citation type="journal article" date="2023" name="IMA Fungus">
        <title>Comparative genomic study of the Penicillium genus elucidates a diverse pangenome and 15 lateral gene transfer events.</title>
        <authorList>
            <person name="Petersen C."/>
            <person name="Sorensen T."/>
            <person name="Nielsen M.R."/>
            <person name="Sondergaard T.E."/>
            <person name="Sorensen J.L."/>
            <person name="Fitzpatrick D.A."/>
            <person name="Frisvad J.C."/>
            <person name="Nielsen K.L."/>
        </authorList>
    </citation>
    <scope>NUCLEOTIDE SEQUENCE</scope>
    <source>
        <strain evidence="5">IBT 34128</strain>
    </source>
</reference>
<evidence type="ECO:0000256" key="4">
    <source>
        <dbReference type="SAM" id="MobiDB-lite"/>
    </source>
</evidence>
<feature type="region of interest" description="Disordered" evidence="4">
    <location>
        <begin position="1"/>
        <end position="89"/>
    </location>
</feature>
<proteinExistence type="predicted"/>
<keyword evidence="6" id="KW-1185">Reference proteome</keyword>
<dbReference type="InterPro" id="IPR038886">
    <property type="entry name" value="E3_SLX5/Rfp1"/>
</dbReference>
<dbReference type="PANTHER" id="PTHR28042:SF1">
    <property type="entry name" value="E3 UBIQUITIN-PROTEIN LIGASE COMPLEX SLX5-SLX8 SUBUNIT SLX5"/>
    <property type="match status" value="1"/>
</dbReference>
<gene>
    <name evidence="5" type="ORF">NUU61_004170</name>
</gene>
<comment type="caution">
    <text evidence="5">The sequence shown here is derived from an EMBL/GenBank/DDBJ whole genome shotgun (WGS) entry which is preliminary data.</text>
</comment>
<dbReference type="SUPFAM" id="SSF57850">
    <property type="entry name" value="RING/U-box"/>
    <property type="match status" value="1"/>
</dbReference>
<dbReference type="Proteomes" id="UP001141434">
    <property type="component" value="Unassembled WGS sequence"/>
</dbReference>
<dbReference type="PANTHER" id="PTHR28042">
    <property type="entry name" value="E3 UBIQUITIN-PROTEIN LIGASE COMPLEX SLX5-SLX8 SUBUNIT SLX5"/>
    <property type="match status" value="1"/>
</dbReference>
<evidence type="ECO:0000313" key="6">
    <source>
        <dbReference type="Proteomes" id="UP001141434"/>
    </source>
</evidence>
<dbReference type="AlphaFoldDB" id="A0A9W9FKL9"/>
<accession>A0A9W9FKL9</accession>
<dbReference type="PROSITE" id="PS00518">
    <property type="entry name" value="ZF_RING_1"/>
    <property type="match status" value="1"/>
</dbReference>
<dbReference type="GO" id="GO:0004842">
    <property type="term" value="F:ubiquitin-protein transferase activity"/>
    <property type="evidence" value="ECO:0007669"/>
    <property type="project" value="TreeGrafter"/>
</dbReference>
<dbReference type="RefSeq" id="XP_056512779.1">
    <property type="nucleotide sequence ID" value="XM_056654752.1"/>
</dbReference>
<dbReference type="InterPro" id="IPR017907">
    <property type="entry name" value="Znf_RING_CS"/>
</dbReference>
<dbReference type="GO" id="GO:0033768">
    <property type="term" value="C:SUMO-targeted ubiquitin ligase complex"/>
    <property type="evidence" value="ECO:0007669"/>
    <property type="project" value="TreeGrafter"/>
</dbReference>
<protein>
    <recommendedName>
        <fullName evidence="7">RING-type domain-containing protein</fullName>
    </recommendedName>
</protein>
<dbReference type="GeneID" id="81393920"/>
<organism evidence="5 6">
    <name type="scientific">Penicillium alfredii</name>
    <dbReference type="NCBI Taxonomy" id="1506179"/>
    <lineage>
        <taxon>Eukaryota</taxon>
        <taxon>Fungi</taxon>
        <taxon>Dikarya</taxon>
        <taxon>Ascomycota</taxon>
        <taxon>Pezizomycotina</taxon>
        <taxon>Eurotiomycetes</taxon>
        <taxon>Eurotiomycetidae</taxon>
        <taxon>Eurotiales</taxon>
        <taxon>Aspergillaceae</taxon>
        <taxon>Penicillium</taxon>
    </lineage>
</organism>
<evidence type="ECO:0000256" key="3">
    <source>
        <dbReference type="ARBA" id="ARBA00022833"/>
    </source>
</evidence>
<dbReference type="EMBL" id="JAPMSZ010000005">
    <property type="protein sequence ID" value="KAJ5101948.1"/>
    <property type="molecule type" value="Genomic_DNA"/>
</dbReference>
<evidence type="ECO:0008006" key="7">
    <source>
        <dbReference type="Google" id="ProtNLM"/>
    </source>
</evidence>
<evidence type="ECO:0000256" key="1">
    <source>
        <dbReference type="ARBA" id="ARBA00022723"/>
    </source>
</evidence>
<keyword evidence="1" id="KW-0479">Metal-binding</keyword>
<sequence>MSEETDENGQPSWHHHFHPPPSNMANDRAPRLPPIHTRNSYDFRRPAPLAQEDEVIDLTAEPETSPPRTPNRHPDHRGSGNGRQPRFERDIMADIVDLEEGSDISAEASSSSSPEVQFVGATVRQQPPNISALPSYSLFNPSLLYGAPNPFAESRLPSFLGYRHARHARHARNARNAGVPLGYMDVDRFWVGDSQPEPLLDLNVSLDYDTPSFPLNTPNPQTNLSRRDIYKAPSPAPQGFTRTIGEDDMAICPNCYEELGVGEGKKQQIWVAKPCGHVYCGECAENRSVSKAKKATQKTKPFSKCQVVDCGKSVSPPTAMFHLYL</sequence>
<evidence type="ECO:0000313" key="5">
    <source>
        <dbReference type="EMBL" id="KAJ5101948.1"/>
    </source>
</evidence>
<evidence type="ECO:0000256" key="2">
    <source>
        <dbReference type="ARBA" id="ARBA00022771"/>
    </source>
</evidence>
<keyword evidence="3" id="KW-0862">Zinc</keyword>